<dbReference type="CDD" id="cd02233">
    <property type="entry name" value="cupin_HNL-like"/>
    <property type="match status" value="1"/>
</dbReference>
<name>A0A1I7I9Z3_9FLAO</name>
<dbReference type="PANTHER" id="PTHR43698:SF1">
    <property type="entry name" value="BLL4564 PROTEIN"/>
    <property type="match status" value="1"/>
</dbReference>
<proteinExistence type="predicted"/>
<dbReference type="InterPro" id="IPR003779">
    <property type="entry name" value="CMD-like"/>
</dbReference>
<gene>
    <name evidence="2" type="ORF">SAMN05216480_11417</name>
</gene>
<dbReference type="AlphaFoldDB" id="A0A1I7I9Z3"/>
<organism evidence="2 3">
    <name type="scientific">Pustulibacterium marinum</name>
    <dbReference type="NCBI Taxonomy" id="1224947"/>
    <lineage>
        <taxon>Bacteria</taxon>
        <taxon>Pseudomonadati</taxon>
        <taxon>Bacteroidota</taxon>
        <taxon>Flavobacteriia</taxon>
        <taxon>Flavobacteriales</taxon>
        <taxon>Flavobacteriaceae</taxon>
        <taxon>Pustulibacterium</taxon>
    </lineage>
</organism>
<dbReference type="InterPro" id="IPR011051">
    <property type="entry name" value="RmlC_Cupin_sf"/>
</dbReference>
<accession>A0A1I7I9Z3</accession>
<sequence length="500" mass="55926">MYMKIKITTILLLFFFTINIENMNAQTNEKAVFTALNEHQQHMAAIAALTATGNTALLKTKLNDGLDAGLTINEIKEALTQLYAYCGFPRSLNALGVFKSVVEERSARGIKDKEGKAIIVENKTKDKYEQGRKTLEELTGRRQEKPAPGFGEFTPRIDNFLKEHLFADVFNSDVLSHRQREFVTISALASMSGVVPQLKAHIAMGKNTGITDAQLNELTMIIDEFVSREQGNILRKAIGVDELPITSPEMMVRISEIEIVPEFLEQYKAILKEEAAASVHIEPGVVGIFPMFQKETPNQVRIVEIYADKNAYQSHLQTPHFKNYKETTLEMVKSLKLVDMDVLDTQTMLAIFSKLGNTQTVNGNRIPYISEFPTGVENTGYAQYFKGKSYISRLTSNQELNVPISNITFEPGCYNNWHSHTGGQVLVGVGGIGIYQERGKKARLIIPGDVIEIAPNVEHWHGATANSWFSHLSIIGNPQTNENNWLEPVSEADYKLANQN</sequence>
<evidence type="ECO:0000313" key="2">
    <source>
        <dbReference type="EMBL" id="SFU69664.1"/>
    </source>
</evidence>
<dbReference type="InterPro" id="IPR029032">
    <property type="entry name" value="AhpD-like"/>
</dbReference>
<evidence type="ECO:0000313" key="3">
    <source>
        <dbReference type="Proteomes" id="UP000199138"/>
    </source>
</evidence>
<dbReference type="PROSITE" id="PS51725">
    <property type="entry name" value="ABM"/>
    <property type="match status" value="1"/>
</dbReference>
<dbReference type="Pfam" id="PF03992">
    <property type="entry name" value="ABM"/>
    <property type="match status" value="1"/>
</dbReference>
<feature type="domain" description="ABM" evidence="1">
    <location>
        <begin position="251"/>
        <end position="343"/>
    </location>
</feature>
<reference evidence="3" key="1">
    <citation type="submission" date="2016-10" db="EMBL/GenBank/DDBJ databases">
        <authorList>
            <person name="Varghese N."/>
            <person name="Submissions S."/>
        </authorList>
    </citation>
    <scope>NUCLEOTIDE SEQUENCE [LARGE SCALE GENOMIC DNA]</scope>
    <source>
        <strain evidence="3">CGMCC 1.12333</strain>
    </source>
</reference>
<dbReference type="GO" id="GO:0051920">
    <property type="term" value="F:peroxiredoxin activity"/>
    <property type="evidence" value="ECO:0007669"/>
    <property type="project" value="InterPro"/>
</dbReference>
<dbReference type="SUPFAM" id="SSF69118">
    <property type="entry name" value="AhpD-like"/>
    <property type="match status" value="1"/>
</dbReference>
<dbReference type="SUPFAM" id="SSF51182">
    <property type="entry name" value="RmlC-like cupins"/>
    <property type="match status" value="1"/>
</dbReference>
<dbReference type="PANTHER" id="PTHR43698">
    <property type="entry name" value="RIBD C-TERMINAL DOMAIN CONTAINING PROTEIN"/>
    <property type="match status" value="1"/>
</dbReference>
<dbReference type="Proteomes" id="UP000199138">
    <property type="component" value="Unassembled WGS sequence"/>
</dbReference>
<dbReference type="Gene3D" id="3.30.70.100">
    <property type="match status" value="1"/>
</dbReference>
<evidence type="ECO:0000259" key="1">
    <source>
        <dbReference type="PROSITE" id="PS51725"/>
    </source>
</evidence>
<keyword evidence="3" id="KW-1185">Reference proteome</keyword>
<dbReference type="STRING" id="1224947.SAMN05216480_11417"/>
<dbReference type="InterPro" id="IPR014710">
    <property type="entry name" value="RmlC-like_jellyroll"/>
</dbReference>
<dbReference type="Pfam" id="PF02627">
    <property type="entry name" value="CMD"/>
    <property type="match status" value="2"/>
</dbReference>
<dbReference type="EMBL" id="FPBK01000014">
    <property type="protein sequence ID" value="SFU69664.1"/>
    <property type="molecule type" value="Genomic_DNA"/>
</dbReference>
<dbReference type="Gene3D" id="2.60.120.10">
    <property type="entry name" value="Jelly Rolls"/>
    <property type="match status" value="1"/>
</dbReference>
<dbReference type="SUPFAM" id="SSF54909">
    <property type="entry name" value="Dimeric alpha+beta barrel"/>
    <property type="match status" value="1"/>
</dbReference>
<dbReference type="InterPro" id="IPR011008">
    <property type="entry name" value="Dimeric_a/b-barrel"/>
</dbReference>
<protein>
    <submittedName>
        <fullName evidence="2">Cupin domain protein</fullName>
    </submittedName>
</protein>
<dbReference type="InterPro" id="IPR047263">
    <property type="entry name" value="HNL-like_cupin"/>
</dbReference>
<dbReference type="Gene3D" id="1.20.1290.10">
    <property type="entry name" value="AhpD-like"/>
    <property type="match status" value="1"/>
</dbReference>
<dbReference type="InterPro" id="IPR007138">
    <property type="entry name" value="ABM_dom"/>
</dbReference>